<comment type="caution">
    <text evidence="5">The sequence shown here is derived from an EMBL/GenBank/DDBJ whole genome shotgun (WGS) entry which is preliminary data.</text>
</comment>
<keyword evidence="3" id="KW-0804">Transcription</keyword>
<organism evidence="5 6">
    <name type="scientific">Mycolicibacterium komossense</name>
    <dbReference type="NCBI Taxonomy" id="1779"/>
    <lineage>
        <taxon>Bacteria</taxon>
        <taxon>Bacillati</taxon>
        <taxon>Actinomycetota</taxon>
        <taxon>Actinomycetes</taxon>
        <taxon>Mycobacteriales</taxon>
        <taxon>Mycobacteriaceae</taxon>
        <taxon>Mycolicibacterium</taxon>
    </lineage>
</organism>
<keyword evidence="1" id="KW-0805">Transcription regulation</keyword>
<dbReference type="PROSITE" id="PS50995">
    <property type="entry name" value="HTH_MARR_2"/>
    <property type="match status" value="1"/>
</dbReference>
<dbReference type="PANTHER" id="PTHR35790:SF4">
    <property type="entry name" value="HTH-TYPE TRANSCRIPTIONAL REGULATOR PCHR"/>
    <property type="match status" value="1"/>
</dbReference>
<reference evidence="5 6" key="1">
    <citation type="journal article" date="2022" name="BMC Genomics">
        <title>Comparative genome analysis of mycobacteria focusing on tRNA and non-coding RNA.</title>
        <authorList>
            <person name="Behra P.R.K."/>
            <person name="Pettersson B.M.F."/>
            <person name="Ramesh M."/>
            <person name="Das S."/>
            <person name="Dasgupta S."/>
            <person name="Kirsebom L.A."/>
        </authorList>
    </citation>
    <scope>NUCLEOTIDE SEQUENCE [LARGE SCALE GENOMIC DNA]</scope>
    <source>
        <strain evidence="5 6">DSM 44078</strain>
    </source>
</reference>
<evidence type="ECO:0000256" key="2">
    <source>
        <dbReference type="ARBA" id="ARBA00023125"/>
    </source>
</evidence>
<dbReference type="InterPro" id="IPR036390">
    <property type="entry name" value="WH_DNA-bd_sf"/>
</dbReference>
<dbReference type="InterPro" id="IPR023187">
    <property type="entry name" value="Tscrpt_reg_MarR-type_CS"/>
</dbReference>
<evidence type="ECO:0000313" key="5">
    <source>
        <dbReference type="EMBL" id="MCV7229741.1"/>
    </source>
</evidence>
<evidence type="ECO:0000256" key="3">
    <source>
        <dbReference type="ARBA" id="ARBA00023163"/>
    </source>
</evidence>
<dbReference type="PROSITE" id="PS01117">
    <property type="entry name" value="HTH_MARR_1"/>
    <property type="match status" value="1"/>
</dbReference>
<evidence type="ECO:0000259" key="4">
    <source>
        <dbReference type="PROSITE" id="PS50995"/>
    </source>
</evidence>
<dbReference type="SMART" id="SM00347">
    <property type="entry name" value="HTH_MARR"/>
    <property type="match status" value="1"/>
</dbReference>
<dbReference type="InterPro" id="IPR000835">
    <property type="entry name" value="HTH_MarR-typ"/>
</dbReference>
<gene>
    <name evidence="5" type="ORF">H7J73_27405</name>
</gene>
<name>A0ABT3CKH4_9MYCO</name>
<dbReference type="Gene3D" id="1.10.10.10">
    <property type="entry name" value="Winged helix-like DNA-binding domain superfamily/Winged helix DNA-binding domain"/>
    <property type="match status" value="1"/>
</dbReference>
<protein>
    <submittedName>
        <fullName evidence="5">MarR family transcriptional regulator</fullName>
    </submittedName>
</protein>
<dbReference type="EMBL" id="JACKTY010000047">
    <property type="protein sequence ID" value="MCV7229741.1"/>
    <property type="molecule type" value="Genomic_DNA"/>
</dbReference>
<dbReference type="Pfam" id="PF12802">
    <property type="entry name" value="MarR_2"/>
    <property type="match status" value="1"/>
</dbReference>
<evidence type="ECO:0000313" key="6">
    <source>
        <dbReference type="Proteomes" id="UP001526201"/>
    </source>
</evidence>
<keyword evidence="6" id="KW-1185">Reference proteome</keyword>
<proteinExistence type="predicted"/>
<keyword evidence="2" id="KW-0238">DNA-binding</keyword>
<dbReference type="PANTHER" id="PTHR35790">
    <property type="entry name" value="HTH-TYPE TRANSCRIPTIONAL REGULATOR PCHR"/>
    <property type="match status" value="1"/>
</dbReference>
<sequence>MKTKSEAVGVISQLLGALSDKFDTDDDAERDYLAEHCPGHLKSAAREIPTLAMHLLDRIGDEPVNIVGLAAQSGQLKGTVSKHVQRLVDAGLVERNPVPGNRKEIRLSLTADGRTVARVHRQMHDEKDEGLTEFLSRYSAAELATVTKVLTDLLATQRRGVRLIGGADQ</sequence>
<dbReference type="SUPFAM" id="SSF46785">
    <property type="entry name" value="Winged helix' DNA-binding domain"/>
    <property type="match status" value="1"/>
</dbReference>
<dbReference type="Proteomes" id="UP001526201">
    <property type="component" value="Unassembled WGS sequence"/>
</dbReference>
<dbReference type="InterPro" id="IPR052067">
    <property type="entry name" value="Metal_resp_HTH_trans_reg"/>
</dbReference>
<dbReference type="InterPro" id="IPR036388">
    <property type="entry name" value="WH-like_DNA-bd_sf"/>
</dbReference>
<feature type="domain" description="HTH marR-type" evidence="4">
    <location>
        <begin position="8"/>
        <end position="155"/>
    </location>
</feature>
<evidence type="ECO:0000256" key="1">
    <source>
        <dbReference type="ARBA" id="ARBA00023015"/>
    </source>
</evidence>
<accession>A0ABT3CKH4</accession>
<dbReference type="RefSeq" id="WP_264071011.1">
    <property type="nucleotide sequence ID" value="NZ_JACKTY010000047.1"/>
</dbReference>